<evidence type="ECO:0000256" key="1">
    <source>
        <dbReference type="ARBA" id="ARBA00022598"/>
    </source>
</evidence>
<protein>
    <submittedName>
        <fullName evidence="7">Uncharacterized protein</fullName>
    </submittedName>
</protein>
<dbReference type="EMBL" id="JAWHQM010000085">
    <property type="protein sequence ID" value="KAK5636952.1"/>
    <property type="molecule type" value="Genomic_DNA"/>
</dbReference>
<evidence type="ECO:0000256" key="3">
    <source>
        <dbReference type="ARBA" id="ARBA00022755"/>
    </source>
</evidence>
<dbReference type="InterPro" id="IPR036604">
    <property type="entry name" value="PurS-like_sf"/>
</dbReference>
<evidence type="ECO:0000256" key="2">
    <source>
        <dbReference type="ARBA" id="ARBA00022741"/>
    </source>
</evidence>
<dbReference type="InterPro" id="IPR041609">
    <property type="entry name" value="PurL_linker"/>
</dbReference>
<dbReference type="SUPFAM" id="SSF82697">
    <property type="entry name" value="PurS-like"/>
    <property type="match status" value="1"/>
</dbReference>
<evidence type="ECO:0000256" key="4">
    <source>
        <dbReference type="ARBA" id="ARBA00022840"/>
    </source>
</evidence>
<sequence>MPYEILVGQPCFAAWQSQKLLDGIAKVSQAKVKSITGFWLYYIHLSNTADISEIKAFLGISDLDEALRGVIGAKDVYITPRTMSPWSSQATAIAQVCGLPNVVRVERGRLVKIEFDSESGDKEFSSFINVLYDRMTETYSATQPHPENTVFAESTRGPLVVVDIFADSRGPITALTEYSKENGLGLDDSEIQYLIEVFQDLGRRPTILNCSCLAK</sequence>
<reference evidence="7 8" key="1">
    <citation type="submission" date="2023-10" db="EMBL/GenBank/DDBJ databases">
        <title>Draft genome sequence of Xylaria bambusicola isolate GMP-LS, the root and basal stem rot pathogen of sugarcane in Indonesia.</title>
        <authorList>
            <person name="Selvaraj P."/>
            <person name="Muralishankar V."/>
            <person name="Muruganantham S."/>
            <person name="Sp S."/>
            <person name="Haryani S."/>
            <person name="Lau K.J.X."/>
            <person name="Naqvi N.I."/>
        </authorList>
    </citation>
    <scope>NUCLEOTIDE SEQUENCE [LARGE SCALE GENOMIC DNA]</scope>
    <source>
        <strain evidence="7">GMP-LS</strain>
    </source>
</reference>
<keyword evidence="2" id="KW-0547">Nucleotide-binding</keyword>
<accession>A0AAN7ZAW8</accession>
<dbReference type="GO" id="GO:0005737">
    <property type="term" value="C:cytoplasm"/>
    <property type="evidence" value="ECO:0007669"/>
    <property type="project" value="TreeGrafter"/>
</dbReference>
<dbReference type="SUPFAM" id="SSF109736">
    <property type="entry name" value="FGAM synthase PurL, linker domain"/>
    <property type="match status" value="1"/>
</dbReference>
<dbReference type="GO" id="GO:0004642">
    <property type="term" value="F:phosphoribosylformylglycinamidine synthase activity"/>
    <property type="evidence" value="ECO:0007669"/>
    <property type="project" value="TreeGrafter"/>
</dbReference>
<dbReference type="InterPro" id="IPR040707">
    <property type="entry name" value="FGAR-AT_N"/>
</dbReference>
<keyword evidence="4" id="KW-0067">ATP-binding</keyword>
<dbReference type="AlphaFoldDB" id="A0AAN7ZAW8"/>
<comment type="caution">
    <text evidence="7">The sequence shown here is derived from an EMBL/GenBank/DDBJ whole genome shotgun (WGS) entry which is preliminary data.</text>
</comment>
<dbReference type="Gene3D" id="1.10.8.750">
    <property type="entry name" value="Phosphoribosylformylglycinamidine synthase, linker domain"/>
    <property type="match status" value="1"/>
</dbReference>
<evidence type="ECO:0000259" key="5">
    <source>
        <dbReference type="Pfam" id="PF18072"/>
    </source>
</evidence>
<evidence type="ECO:0000313" key="7">
    <source>
        <dbReference type="EMBL" id="KAK5636952.1"/>
    </source>
</evidence>
<gene>
    <name evidence="7" type="ORF">RRF57_012664</name>
</gene>
<proteinExistence type="predicted"/>
<dbReference type="Pfam" id="PF18076">
    <property type="entry name" value="FGAR-AT_N"/>
    <property type="match status" value="1"/>
</dbReference>
<feature type="domain" description="Phosphoribosylformylglycinamidine synthase linker" evidence="5">
    <location>
        <begin position="175"/>
        <end position="214"/>
    </location>
</feature>
<evidence type="ECO:0000259" key="6">
    <source>
        <dbReference type="Pfam" id="PF18076"/>
    </source>
</evidence>
<keyword evidence="3" id="KW-0658">Purine biosynthesis</keyword>
<keyword evidence="8" id="KW-1185">Reference proteome</keyword>
<organism evidence="7 8">
    <name type="scientific">Xylaria bambusicola</name>
    <dbReference type="NCBI Taxonomy" id="326684"/>
    <lineage>
        <taxon>Eukaryota</taxon>
        <taxon>Fungi</taxon>
        <taxon>Dikarya</taxon>
        <taxon>Ascomycota</taxon>
        <taxon>Pezizomycotina</taxon>
        <taxon>Sordariomycetes</taxon>
        <taxon>Xylariomycetidae</taxon>
        <taxon>Xylariales</taxon>
        <taxon>Xylariaceae</taxon>
        <taxon>Xylaria</taxon>
    </lineage>
</organism>
<name>A0AAN7ZAW8_9PEZI</name>
<dbReference type="PANTHER" id="PTHR10099">
    <property type="entry name" value="PHOSPHORIBOSYLFORMYLGLYCINAMIDINE SYNTHASE"/>
    <property type="match status" value="1"/>
</dbReference>
<dbReference type="PANTHER" id="PTHR10099:SF1">
    <property type="entry name" value="PHOSPHORIBOSYLFORMYLGLYCINAMIDINE SYNTHASE"/>
    <property type="match status" value="1"/>
</dbReference>
<feature type="domain" description="Phosphoribosylformylglycinamidine synthase N-terminal" evidence="6">
    <location>
        <begin position="71"/>
        <end position="147"/>
    </location>
</feature>
<dbReference type="Proteomes" id="UP001305414">
    <property type="component" value="Unassembled WGS sequence"/>
</dbReference>
<dbReference type="GO" id="GO:0006164">
    <property type="term" value="P:purine nucleotide biosynthetic process"/>
    <property type="evidence" value="ECO:0007669"/>
    <property type="project" value="UniProtKB-KW"/>
</dbReference>
<evidence type="ECO:0000313" key="8">
    <source>
        <dbReference type="Proteomes" id="UP001305414"/>
    </source>
</evidence>
<keyword evidence="1" id="KW-0436">Ligase</keyword>
<dbReference type="Pfam" id="PF18072">
    <property type="entry name" value="FGAR-AT_linker"/>
    <property type="match status" value="1"/>
</dbReference>
<dbReference type="GO" id="GO:0005524">
    <property type="term" value="F:ATP binding"/>
    <property type="evidence" value="ECO:0007669"/>
    <property type="project" value="UniProtKB-KW"/>
</dbReference>